<comment type="pathway">
    <text evidence="9">Glycan biosynthesis; glycogen biosynthesis.</text>
</comment>
<proteinExistence type="inferred from homology"/>
<evidence type="ECO:0000259" key="11">
    <source>
        <dbReference type="Pfam" id="PF24894"/>
    </source>
</evidence>
<dbReference type="RefSeq" id="WP_283410483.1">
    <property type="nucleotide sequence ID" value="NZ_FXUF01000016.1"/>
</dbReference>
<dbReference type="SUPFAM" id="SSF51161">
    <property type="entry name" value="Trimeric LpxA-like enzymes"/>
    <property type="match status" value="1"/>
</dbReference>
<dbReference type="GO" id="GO:0005978">
    <property type="term" value="P:glycogen biosynthetic process"/>
    <property type="evidence" value="ECO:0007669"/>
    <property type="project" value="UniProtKB-UniRule"/>
</dbReference>
<feature type="binding site" evidence="9">
    <location>
        <position position="191"/>
    </location>
    <ligand>
        <name>alpha-D-glucose 1-phosphate</name>
        <dbReference type="ChEBI" id="CHEBI:58601"/>
    </ligand>
</feature>
<feature type="domain" description="Nucleotidyl transferase" evidence="10">
    <location>
        <begin position="8"/>
        <end position="260"/>
    </location>
</feature>
<protein>
    <recommendedName>
        <fullName evidence="9">Glucose-1-phosphate adenylyltransferase</fullName>
        <ecNumber evidence="9">2.7.7.27</ecNumber>
    </recommendedName>
    <alternativeName>
        <fullName evidence="9">ADP-glucose pyrophosphorylase</fullName>
        <shortName evidence="9">ADPGlc PPase</shortName>
    </alternativeName>
    <alternativeName>
        <fullName evidence="9">ADP-glucose synthase</fullName>
    </alternativeName>
</protein>
<keyword evidence="13" id="KW-1185">Reference proteome</keyword>
<dbReference type="PANTHER" id="PTHR43523">
    <property type="entry name" value="GLUCOSE-1-PHOSPHATE ADENYLYLTRANSFERASE-RELATED"/>
    <property type="match status" value="1"/>
</dbReference>
<dbReference type="PANTHER" id="PTHR43523:SF2">
    <property type="entry name" value="GLUCOSE-1-PHOSPHATE ADENYLYLTRANSFERASE"/>
    <property type="match status" value="1"/>
</dbReference>
<evidence type="ECO:0000256" key="2">
    <source>
        <dbReference type="ARBA" id="ARBA00022600"/>
    </source>
</evidence>
<dbReference type="AlphaFoldDB" id="A0AA46AK83"/>
<dbReference type="InterPro" id="IPR011831">
    <property type="entry name" value="ADP-Glc_PPase"/>
</dbReference>
<evidence type="ECO:0000259" key="10">
    <source>
        <dbReference type="Pfam" id="PF00483"/>
    </source>
</evidence>
<accession>A0AA46AK83</accession>
<evidence type="ECO:0000256" key="6">
    <source>
        <dbReference type="ARBA" id="ARBA00022840"/>
    </source>
</evidence>
<evidence type="ECO:0000256" key="8">
    <source>
        <dbReference type="ARBA" id="ARBA00023277"/>
    </source>
</evidence>
<dbReference type="SUPFAM" id="SSF53448">
    <property type="entry name" value="Nucleotide-diphospho-sugar transferases"/>
    <property type="match status" value="1"/>
</dbReference>
<dbReference type="PROSITE" id="PS00810">
    <property type="entry name" value="ADP_GLC_PYROPHOSPH_3"/>
    <property type="match status" value="1"/>
</dbReference>
<dbReference type="NCBIfam" id="TIGR02091">
    <property type="entry name" value="glgC"/>
    <property type="match status" value="1"/>
</dbReference>
<comment type="function">
    <text evidence="9">Involved in the biosynthesis of ADP-glucose, a building block required for the elongation reactions to produce glycogen. Catalyzes the reaction between ATP and alpha-D-glucose 1-phosphate (G1P) to produce pyrophosphate and ADP-Glc.</text>
</comment>
<reference evidence="12" key="1">
    <citation type="submission" date="2017-05" db="EMBL/GenBank/DDBJ databases">
        <authorList>
            <person name="Varghese N."/>
            <person name="Submissions S."/>
        </authorList>
    </citation>
    <scope>NUCLEOTIDE SEQUENCE</scope>
    <source>
        <strain evidence="12">Su22</strain>
    </source>
</reference>
<dbReference type="PROSITE" id="PS00808">
    <property type="entry name" value="ADP_GLC_PYROPHOSPH_1"/>
    <property type="match status" value="1"/>
</dbReference>
<dbReference type="InterPro" id="IPR011004">
    <property type="entry name" value="Trimer_LpxA-like_sf"/>
</dbReference>
<feature type="binding site" evidence="9">
    <location>
        <position position="100"/>
    </location>
    <ligand>
        <name>alpha-D-glucose 1-phosphate</name>
        <dbReference type="ChEBI" id="CHEBI:58601"/>
    </ligand>
</feature>
<dbReference type="Gene3D" id="2.160.10.10">
    <property type="entry name" value="Hexapeptide repeat proteins"/>
    <property type="match status" value="1"/>
</dbReference>
<dbReference type="Proteomes" id="UP001158066">
    <property type="component" value="Unassembled WGS sequence"/>
</dbReference>
<gene>
    <name evidence="9" type="primary">glgC</name>
    <name evidence="12" type="ORF">SAMN06296020_11672</name>
</gene>
<keyword evidence="8 9" id="KW-0119">Carbohydrate metabolism</keyword>
<feature type="site" description="Could play a key role in the communication between the regulatory and the substrate sites" evidence="9">
    <location>
        <position position="99"/>
    </location>
</feature>
<dbReference type="GO" id="GO:0005524">
    <property type="term" value="F:ATP binding"/>
    <property type="evidence" value="ECO:0007669"/>
    <property type="project" value="UniProtKB-KW"/>
</dbReference>
<dbReference type="InterPro" id="IPR005836">
    <property type="entry name" value="ADP_Glu_pyroP_CS"/>
</dbReference>
<keyword evidence="2 9" id="KW-0321">Glycogen metabolism</keyword>
<evidence type="ECO:0000256" key="3">
    <source>
        <dbReference type="ARBA" id="ARBA00022679"/>
    </source>
</evidence>
<feature type="site" description="Could play a key role in the communication between the regulatory and the substrate sites" evidence="9">
    <location>
        <position position="60"/>
    </location>
</feature>
<dbReference type="InterPro" id="IPR056818">
    <property type="entry name" value="GlmU/GlgC-like_hexapep"/>
</dbReference>
<keyword evidence="4 9" id="KW-0548">Nucleotidyltransferase</keyword>
<dbReference type="GO" id="GO:0008878">
    <property type="term" value="F:glucose-1-phosphate adenylyltransferase activity"/>
    <property type="evidence" value="ECO:0007669"/>
    <property type="project" value="UniProtKB-UniRule"/>
</dbReference>
<comment type="catalytic activity">
    <reaction evidence="9">
        <text>alpha-D-glucose 1-phosphate + ATP + H(+) = ADP-alpha-D-glucose + diphosphate</text>
        <dbReference type="Rhea" id="RHEA:12120"/>
        <dbReference type="ChEBI" id="CHEBI:15378"/>
        <dbReference type="ChEBI" id="CHEBI:30616"/>
        <dbReference type="ChEBI" id="CHEBI:33019"/>
        <dbReference type="ChEBI" id="CHEBI:57498"/>
        <dbReference type="ChEBI" id="CHEBI:58601"/>
        <dbReference type="EC" id="2.7.7.27"/>
    </reaction>
</comment>
<keyword evidence="3 9" id="KW-0808">Transferase</keyword>
<dbReference type="HAMAP" id="MF_00624">
    <property type="entry name" value="GlgC"/>
    <property type="match status" value="1"/>
</dbReference>
<evidence type="ECO:0000256" key="7">
    <source>
        <dbReference type="ARBA" id="ARBA00023056"/>
    </source>
</evidence>
<evidence type="ECO:0000256" key="9">
    <source>
        <dbReference type="HAMAP-Rule" id="MF_00624"/>
    </source>
</evidence>
<keyword evidence="7 9" id="KW-0320">Glycogen biosynthesis</keyword>
<dbReference type="Gene3D" id="3.90.550.10">
    <property type="entry name" value="Spore Coat Polysaccharide Biosynthesis Protein SpsA, Chain A"/>
    <property type="match status" value="1"/>
</dbReference>
<dbReference type="CDD" id="cd02508">
    <property type="entry name" value="ADP_Glucose_PP"/>
    <property type="match status" value="1"/>
</dbReference>
<dbReference type="InterPro" id="IPR029044">
    <property type="entry name" value="Nucleotide-diphossugar_trans"/>
</dbReference>
<keyword evidence="6 9" id="KW-0067">ATP-binding</keyword>
<evidence type="ECO:0000256" key="1">
    <source>
        <dbReference type="ARBA" id="ARBA00010443"/>
    </source>
</evidence>
<evidence type="ECO:0000256" key="4">
    <source>
        <dbReference type="ARBA" id="ARBA00022695"/>
    </source>
</evidence>
<feature type="binding site" evidence="9">
    <location>
        <begin position="180"/>
        <end position="181"/>
    </location>
    <ligand>
        <name>alpha-D-glucose 1-phosphate</name>
        <dbReference type="ChEBI" id="CHEBI:58601"/>
    </ligand>
</feature>
<dbReference type="InterPro" id="IPR023049">
    <property type="entry name" value="GlgC_bac"/>
</dbReference>
<comment type="caution">
    <text evidence="12">The sequence shown here is derived from an EMBL/GenBank/DDBJ whole genome shotgun (WGS) entry which is preliminary data.</text>
</comment>
<comment type="similarity">
    <text evidence="1 9">Belongs to the bacterial/plant glucose-1-phosphate adenylyltransferase family.</text>
</comment>
<feature type="domain" description="Glucose-1-phosphate adenylyltransferase/Bifunctional protein GlmU-like C-terminal hexapeptide" evidence="11">
    <location>
        <begin position="291"/>
        <end position="367"/>
    </location>
</feature>
<evidence type="ECO:0000313" key="12">
    <source>
        <dbReference type="EMBL" id="SMP68248.1"/>
    </source>
</evidence>
<feature type="binding site" evidence="9">
    <location>
        <position position="165"/>
    </location>
    <ligand>
        <name>alpha-D-glucose 1-phosphate</name>
        <dbReference type="ChEBI" id="CHEBI:58601"/>
    </ligand>
</feature>
<evidence type="ECO:0000313" key="13">
    <source>
        <dbReference type="Proteomes" id="UP001158066"/>
    </source>
</evidence>
<sequence length="412" mass="46274">MYKQECIAMLLAGGQGTRLGILTRKLAKPAVPFGGKYRIIDFTLSNCSNSGIYTVGVLTQYQPLILNSYIGIGSHWDLDKKRGGVTVLPPYVRHDGGHWYLGTANAVYQNIEFVDQYDPEYVLILSGDHIYKMDYSLMLDYHKEKAADATIAVIEVPWEETHRFGIMNTNLDNAIVEFQEKPREAKNNLASMGVYVFNWQLLRKILIEDEMDKSSDHDFGKNLIPRLLEEGKRIYAYPFRHYWKDVGTIESLWQANMDLLHDQPELDLYEKDWKIYSVNPNQPVQFIAPNAQVKKSLVNEGCQIYGSVENSVLFPGVVVGEGSVIKDSVIMSDTVIGKNVTIERAIIGEECTVEDDCIIGQPGEGQEEITVLGENVVTVKAKNIPGGVEINIENCHEFGCCPNGLTKQEVIS</sequence>
<dbReference type="NCBIfam" id="NF003670">
    <property type="entry name" value="PRK05293.1"/>
    <property type="match status" value="1"/>
</dbReference>
<name>A0AA46AK83_9CLOT</name>
<dbReference type="Pfam" id="PF00483">
    <property type="entry name" value="NTP_transferase"/>
    <property type="match status" value="1"/>
</dbReference>
<dbReference type="InterPro" id="IPR005835">
    <property type="entry name" value="NTP_transferase_dom"/>
</dbReference>
<dbReference type="EMBL" id="FXUF01000016">
    <property type="protein sequence ID" value="SMP68248.1"/>
    <property type="molecule type" value="Genomic_DNA"/>
</dbReference>
<organism evidence="12 13">
    <name type="scientific">Anoxynatronum buryatiense</name>
    <dbReference type="NCBI Taxonomy" id="489973"/>
    <lineage>
        <taxon>Bacteria</taxon>
        <taxon>Bacillati</taxon>
        <taxon>Bacillota</taxon>
        <taxon>Clostridia</taxon>
        <taxon>Eubacteriales</taxon>
        <taxon>Clostridiaceae</taxon>
        <taxon>Anoxynatronum</taxon>
    </lineage>
</organism>
<comment type="subunit">
    <text evidence="9">Homotetramer.</text>
</comment>
<dbReference type="Pfam" id="PF24894">
    <property type="entry name" value="Hexapep_GlmU"/>
    <property type="match status" value="1"/>
</dbReference>
<dbReference type="CDD" id="cd04651">
    <property type="entry name" value="LbH_G1P_AT_C"/>
    <property type="match status" value="1"/>
</dbReference>
<keyword evidence="5 9" id="KW-0547">Nucleotide-binding</keyword>
<dbReference type="EC" id="2.7.7.27" evidence="9"/>
<evidence type="ECO:0000256" key="5">
    <source>
        <dbReference type="ARBA" id="ARBA00022741"/>
    </source>
</evidence>
<dbReference type="PROSITE" id="PS00809">
    <property type="entry name" value="ADP_GLC_PYROPHOSPH_2"/>
    <property type="match status" value="1"/>
</dbReference>